<sequence length="152" mass="16446">MRKITLLLVAGMLITLGAAAQSTSIFPKGELSKTNNHTGDVWLTHLNNPDSLIDITIATATFSPSAKLDWHIHPAGQILIVTEGTGYYQEKGKAILVVNKGDVIKCTPGLAHWHGAAAKSQFTYIAVSTKSATNKTEWLQRVSDAEYNSVKN</sequence>
<evidence type="ECO:0000313" key="3">
    <source>
        <dbReference type="EMBL" id="RFZ94618.1"/>
    </source>
</evidence>
<dbReference type="InterPro" id="IPR011051">
    <property type="entry name" value="RmlC_Cupin_sf"/>
</dbReference>
<accession>A0A372NWY0</accession>
<proteinExistence type="predicted"/>
<feature type="chain" id="PRO_5016986128" evidence="1">
    <location>
        <begin position="21"/>
        <end position="152"/>
    </location>
</feature>
<dbReference type="RefSeq" id="WP_117390179.1">
    <property type="nucleotide sequence ID" value="NZ_QWDC01000001.1"/>
</dbReference>
<dbReference type="Proteomes" id="UP000264217">
    <property type="component" value="Unassembled WGS sequence"/>
</dbReference>
<feature type="domain" description="Cupin type-1" evidence="2">
    <location>
        <begin position="44"/>
        <end position="136"/>
    </location>
</feature>
<dbReference type="SUPFAM" id="SSF51182">
    <property type="entry name" value="RmlC-like cupins"/>
    <property type="match status" value="1"/>
</dbReference>
<dbReference type="PANTHER" id="PTHR43698">
    <property type="entry name" value="RIBD C-TERMINAL DOMAIN CONTAINING PROTEIN"/>
    <property type="match status" value="1"/>
</dbReference>
<feature type="signal peptide" evidence="1">
    <location>
        <begin position="1"/>
        <end position="20"/>
    </location>
</feature>
<name>A0A372NWY0_9SPHI</name>
<gene>
    <name evidence="3" type="ORF">D0C36_03480</name>
</gene>
<protein>
    <submittedName>
        <fullName evidence="3">Cupin domain-containing protein</fullName>
    </submittedName>
</protein>
<dbReference type="Pfam" id="PF00190">
    <property type="entry name" value="Cupin_1"/>
    <property type="match status" value="1"/>
</dbReference>
<dbReference type="EMBL" id="QWDC01000001">
    <property type="protein sequence ID" value="RFZ94618.1"/>
    <property type="molecule type" value="Genomic_DNA"/>
</dbReference>
<evidence type="ECO:0000313" key="4">
    <source>
        <dbReference type="Proteomes" id="UP000264217"/>
    </source>
</evidence>
<dbReference type="Gene3D" id="2.60.120.10">
    <property type="entry name" value="Jelly Rolls"/>
    <property type="match status" value="1"/>
</dbReference>
<dbReference type="CDD" id="cd02233">
    <property type="entry name" value="cupin_HNL-like"/>
    <property type="match status" value="1"/>
</dbReference>
<dbReference type="InterPro" id="IPR047263">
    <property type="entry name" value="HNL-like_cupin"/>
</dbReference>
<dbReference type="InterPro" id="IPR006045">
    <property type="entry name" value="Cupin_1"/>
</dbReference>
<keyword evidence="1" id="KW-0732">Signal</keyword>
<evidence type="ECO:0000256" key="1">
    <source>
        <dbReference type="SAM" id="SignalP"/>
    </source>
</evidence>
<dbReference type="AlphaFoldDB" id="A0A372NWY0"/>
<dbReference type="PANTHER" id="PTHR43698:SF1">
    <property type="entry name" value="BLL4564 PROTEIN"/>
    <property type="match status" value="1"/>
</dbReference>
<dbReference type="OrthoDB" id="9802489at2"/>
<dbReference type="InterPro" id="IPR014710">
    <property type="entry name" value="RmlC-like_jellyroll"/>
</dbReference>
<reference evidence="3 4" key="1">
    <citation type="submission" date="2018-08" db="EMBL/GenBank/DDBJ databases">
        <title>Mucilaginibacter sp. MYSH2.</title>
        <authorList>
            <person name="Seo T."/>
        </authorList>
    </citation>
    <scope>NUCLEOTIDE SEQUENCE [LARGE SCALE GENOMIC DNA]</scope>
    <source>
        <strain evidence="3 4">MYSH2</strain>
    </source>
</reference>
<organism evidence="3 4">
    <name type="scientific">Mucilaginibacter conchicola</name>
    <dbReference type="NCBI Taxonomy" id="2303333"/>
    <lineage>
        <taxon>Bacteria</taxon>
        <taxon>Pseudomonadati</taxon>
        <taxon>Bacteroidota</taxon>
        <taxon>Sphingobacteriia</taxon>
        <taxon>Sphingobacteriales</taxon>
        <taxon>Sphingobacteriaceae</taxon>
        <taxon>Mucilaginibacter</taxon>
    </lineage>
</organism>
<evidence type="ECO:0000259" key="2">
    <source>
        <dbReference type="Pfam" id="PF00190"/>
    </source>
</evidence>
<keyword evidence="4" id="KW-1185">Reference proteome</keyword>
<comment type="caution">
    <text evidence="3">The sequence shown here is derived from an EMBL/GenBank/DDBJ whole genome shotgun (WGS) entry which is preliminary data.</text>
</comment>